<keyword evidence="2" id="KW-1185">Reference proteome</keyword>
<reference evidence="1 2" key="1">
    <citation type="submission" date="2024-08" db="EMBL/GenBank/DDBJ databases">
        <authorList>
            <person name="Lu H."/>
        </authorList>
    </citation>
    <scope>NUCLEOTIDE SEQUENCE [LARGE SCALE GENOMIC DNA]</scope>
    <source>
        <strain evidence="1 2">LYH14W</strain>
    </source>
</reference>
<organism evidence="1 2">
    <name type="scientific">Pelomonas parva</name>
    <dbReference type="NCBI Taxonomy" id="3299032"/>
    <lineage>
        <taxon>Bacteria</taxon>
        <taxon>Pseudomonadati</taxon>
        <taxon>Pseudomonadota</taxon>
        <taxon>Betaproteobacteria</taxon>
        <taxon>Burkholderiales</taxon>
        <taxon>Sphaerotilaceae</taxon>
        <taxon>Roseateles</taxon>
    </lineage>
</organism>
<sequence>MSRYVFSFPALQPDPAVVAEAQTTVKALGATVVRCIAGSMLLDAAPAVASKVAAAMPDWRLSEENCGYRAPERTPLQRARQAVNGRR</sequence>
<comment type="caution">
    <text evidence="1">The sequence shown here is derived from an EMBL/GenBank/DDBJ whole genome shotgun (WGS) entry which is preliminary data.</text>
</comment>
<dbReference type="Proteomes" id="UP001606210">
    <property type="component" value="Unassembled WGS sequence"/>
</dbReference>
<evidence type="ECO:0000313" key="2">
    <source>
        <dbReference type="Proteomes" id="UP001606210"/>
    </source>
</evidence>
<proteinExistence type="predicted"/>
<gene>
    <name evidence="1" type="ORF">ACG00Y_03955</name>
</gene>
<protein>
    <submittedName>
        <fullName evidence="1">Uncharacterized protein</fullName>
    </submittedName>
</protein>
<name>A0ABW7EXF9_9BURK</name>
<evidence type="ECO:0000313" key="1">
    <source>
        <dbReference type="EMBL" id="MFG6429048.1"/>
    </source>
</evidence>
<dbReference type="EMBL" id="JBIGHV010000001">
    <property type="protein sequence ID" value="MFG6429048.1"/>
    <property type="molecule type" value="Genomic_DNA"/>
</dbReference>
<accession>A0ABW7EXF9</accession>
<dbReference type="RefSeq" id="WP_394476158.1">
    <property type="nucleotide sequence ID" value="NZ_JBIGHV010000001.1"/>
</dbReference>